<dbReference type="Gene3D" id="3.30.560.10">
    <property type="entry name" value="Glucose Oxidase, domain 3"/>
    <property type="match status" value="1"/>
</dbReference>
<accession>A0A9W3ASH2</accession>
<dbReference type="GO" id="GO:0016614">
    <property type="term" value="F:oxidoreductase activity, acting on CH-OH group of donors"/>
    <property type="evidence" value="ECO:0007669"/>
    <property type="project" value="InterPro"/>
</dbReference>
<evidence type="ECO:0000256" key="6">
    <source>
        <dbReference type="RuleBase" id="RU003968"/>
    </source>
</evidence>
<name>A0A9W3ASH2_BIOGL</name>
<feature type="binding site" evidence="5">
    <location>
        <begin position="529"/>
        <end position="530"/>
    </location>
    <ligand>
        <name>FAD</name>
        <dbReference type="ChEBI" id="CHEBI:57692"/>
    </ligand>
</feature>
<sequence>MKYDVAILLVVIVAFITKIYVDKKRDGSSKLIDRFNDTYDYIVVGAGSAGCVLANRLSEDPHVTVLLLESGEDDWGYDDIKVLGYMHRHWLTDIDWAYFTEPDKDTLKGFQNGVSYWAQGKVLGGTSSINAALYVRGSRHDYDRWAKYTGSEEWDYRHVLPYFKKLEDVQVATLKGSGYRGQGGPIPVSQTESRPLSDIIMSAAEQVGYTYHTDYNGRTMEGIFYSQLNTKNGERWSTSRAYISPVLHRENLHVAVNSHVTKVLFQDKKAVGVQVVRYSRKFTVGVRKEVLLSAGAIGSPQILMLSGVGPKKHLEELKIPVVSDLPVGQNLQDHLYFDIGVGIQKPLSTLSGELDSWTTYLQYKLLGSGPLSTAAHMTLMAFKSTTEETKSIDWPDLQIYVAESLPHSQEDSLYTEEVKSDLAGRDSFLHGFLITPALLRPESRGNITLTSKDPFDYPIIRTNYLQKQEDIQLFIRGIQEIKKIVSSQPLKDIGAEFTEKTPAKSCAQFSYESDQYWECVLKLRPMTIWHPVSTCKMGPADDITAVVDPQLRVKGVTGLRVVDASIMPWIVSGNTNIPTIMIAEKASDLIKGKPPLQPLDM</sequence>
<feature type="domain" description="Glucose-methanol-choline oxidoreductase N-terminal" evidence="8">
    <location>
        <begin position="295"/>
        <end position="309"/>
    </location>
</feature>
<keyword evidence="9" id="KW-1185">Reference proteome</keyword>
<dbReference type="Gene3D" id="3.50.50.60">
    <property type="entry name" value="FAD/NAD(P)-binding domain"/>
    <property type="match status" value="1"/>
</dbReference>
<dbReference type="PROSITE" id="PS00623">
    <property type="entry name" value="GMC_OXRED_1"/>
    <property type="match status" value="1"/>
</dbReference>
<feature type="binding site" evidence="5">
    <location>
        <position position="260"/>
    </location>
    <ligand>
        <name>FAD</name>
        <dbReference type="ChEBI" id="CHEBI:57692"/>
    </ligand>
</feature>
<feature type="domain" description="Glucose-methanol-choline oxidoreductase N-terminal" evidence="7">
    <location>
        <begin position="120"/>
        <end position="143"/>
    </location>
</feature>
<keyword evidence="4 5" id="KW-0274">FAD</keyword>
<evidence type="ECO:0000313" key="10">
    <source>
        <dbReference type="RefSeq" id="XP_055890160.1"/>
    </source>
</evidence>
<dbReference type="GeneID" id="106076931"/>
<dbReference type="SUPFAM" id="SSF51905">
    <property type="entry name" value="FAD/NAD(P)-binding domain"/>
    <property type="match status" value="1"/>
</dbReference>
<evidence type="ECO:0000259" key="7">
    <source>
        <dbReference type="PROSITE" id="PS00623"/>
    </source>
</evidence>
<dbReference type="SUPFAM" id="SSF54373">
    <property type="entry name" value="FAD-linked reductases, C-terminal domain"/>
    <property type="match status" value="1"/>
</dbReference>
<dbReference type="InterPro" id="IPR036188">
    <property type="entry name" value="FAD/NAD-bd_sf"/>
</dbReference>
<feature type="binding site" evidence="5">
    <location>
        <position position="126"/>
    </location>
    <ligand>
        <name>FAD</name>
        <dbReference type="ChEBI" id="CHEBI:57692"/>
    </ligand>
</feature>
<dbReference type="PANTHER" id="PTHR11552:SF147">
    <property type="entry name" value="CHOLINE DEHYDROGENASE, MITOCHONDRIAL"/>
    <property type="match status" value="1"/>
</dbReference>
<dbReference type="PIRSF" id="PIRSF000137">
    <property type="entry name" value="Alcohol_oxidase"/>
    <property type="match status" value="1"/>
</dbReference>
<proteinExistence type="inferred from homology"/>
<dbReference type="OrthoDB" id="269227at2759"/>
<evidence type="ECO:0000256" key="2">
    <source>
        <dbReference type="ARBA" id="ARBA00010790"/>
    </source>
</evidence>
<dbReference type="AlphaFoldDB" id="A0A9W3ASH2"/>
<keyword evidence="3 6" id="KW-0285">Flavoprotein</keyword>
<comment type="similarity">
    <text evidence="2 6">Belongs to the GMC oxidoreductase family.</text>
</comment>
<dbReference type="InterPro" id="IPR007867">
    <property type="entry name" value="GMC_OxRtase_C"/>
</dbReference>
<evidence type="ECO:0000256" key="4">
    <source>
        <dbReference type="ARBA" id="ARBA00022827"/>
    </source>
</evidence>
<feature type="binding site" evidence="5">
    <location>
        <position position="122"/>
    </location>
    <ligand>
        <name>FAD</name>
        <dbReference type="ChEBI" id="CHEBI:57692"/>
    </ligand>
</feature>
<dbReference type="Pfam" id="PF00732">
    <property type="entry name" value="GMC_oxred_N"/>
    <property type="match status" value="1"/>
</dbReference>
<reference evidence="10" key="1">
    <citation type="submission" date="2025-08" db="UniProtKB">
        <authorList>
            <consortium name="RefSeq"/>
        </authorList>
    </citation>
    <scope>IDENTIFICATION</scope>
</reference>
<comment type="cofactor">
    <cofactor evidence="1 5">
        <name>FAD</name>
        <dbReference type="ChEBI" id="CHEBI:57692"/>
    </cofactor>
</comment>
<dbReference type="PROSITE" id="PS00624">
    <property type="entry name" value="GMC_OXRED_2"/>
    <property type="match status" value="1"/>
</dbReference>
<dbReference type="GO" id="GO:0050660">
    <property type="term" value="F:flavin adenine dinucleotide binding"/>
    <property type="evidence" value="ECO:0007669"/>
    <property type="project" value="InterPro"/>
</dbReference>
<dbReference type="RefSeq" id="XP_055890160.1">
    <property type="nucleotide sequence ID" value="XM_056034185.1"/>
</dbReference>
<dbReference type="OMA" id="FPYPRGK"/>
<evidence type="ECO:0000256" key="3">
    <source>
        <dbReference type="ARBA" id="ARBA00022630"/>
    </source>
</evidence>
<gene>
    <name evidence="10" type="primary">LOC106076931</name>
</gene>
<evidence type="ECO:0000256" key="5">
    <source>
        <dbReference type="PIRSR" id="PIRSR000137-2"/>
    </source>
</evidence>
<dbReference type="Proteomes" id="UP001165740">
    <property type="component" value="Chromosome 6"/>
</dbReference>
<protein>
    <submittedName>
        <fullName evidence="10">Glucose dehydrogenase [FAD, quinone]-like</fullName>
    </submittedName>
</protein>
<evidence type="ECO:0000313" key="9">
    <source>
        <dbReference type="Proteomes" id="UP001165740"/>
    </source>
</evidence>
<evidence type="ECO:0000259" key="8">
    <source>
        <dbReference type="PROSITE" id="PS00624"/>
    </source>
</evidence>
<dbReference type="Pfam" id="PF05199">
    <property type="entry name" value="GMC_oxred_C"/>
    <property type="match status" value="1"/>
</dbReference>
<evidence type="ECO:0000256" key="1">
    <source>
        <dbReference type="ARBA" id="ARBA00001974"/>
    </source>
</evidence>
<dbReference type="InterPro" id="IPR000172">
    <property type="entry name" value="GMC_OxRdtase_N"/>
</dbReference>
<organism evidence="9 10">
    <name type="scientific">Biomphalaria glabrata</name>
    <name type="common">Bloodfluke planorb</name>
    <name type="synonym">Freshwater snail</name>
    <dbReference type="NCBI Taxonomy" id="6526"/>
    <lineage>
        <taxon>Eukaryota</taxon>
        <taxon>Metazoa</taxon>
        <taxon>Spiralia</taxon>
        <taxon>Lophotrochozoa</taxon>
        <taxon>Mollusca</taxon>
        <taxon>Gastropoda</taxon>
        <taxon>Heterobranchia</taxon>
        <taxon>Euthyneura</taxon>
        <taxon>Panpulmonata</taxon>
        <taxon>Hygrophila</taxon>
        <taxon>Lymnaeoidea</taxon>
        <taxon>Planorbidae</taxon>
        <taxon>Biomphalaria</taxon>
    </lineage>
</organism>
<dbReference type="PANTHER" id="PTHR11552">
    <property type="entry name" value="GLUCOSE-METHANOL-CHOLINE GMC OXIDOREDUCTASE"/>
    <property type="match status" value="1"/>
</dbReference>
<dbReference type="InterPro" id="IPR012132">
    <property type="entry name" value="GMC_OxRdtase"/>
</dbReference>